<evidence type="ECO:0000256" key="8">
    <source>
        <dbReference type="ARBA" id="ARBA00023224"/>
    </source>
</evidence>
<dbReference type="PRINTS" id="PR00237">
    <property type="entry name" value="GPCRRHODOPSN"/>
</dbReference>
<reference evidence="12" key="1">
    <citation type="submission" date="2025-08" db="UniProtKB">
        <authorList>
            <consortium name="RefSeq"/>
        </authorList>
    </citation>
    <scope>IDENTIFICATION</scope>
</reference>
<dbReference type="PROSITE" id="PS50262">
    <property type="entry name" value="G_PROTEIN_RECEP_F1_2"/>
    <property type="match status" value="1"/>
</dbReference>
<feature type="transmembrane region" description="Helical" evidence="9">
    <location>
        <begin position="264"/>
        <end position="291"/>
    </location>
</feature>
<dbReference type="GO" id="GO:0005886">
    <property type="term" value="C:plasma membrane"/>
    <property type="evidence" value="ECO:0007669"/>
    <property type="project" value="UniProtKB-SubCell"/>
</dbReference>
<dbReference type="Proteomes" id="UP000515159">
    <property type="component" value="Chromosome 9"/>
</dbReference>
<keyword evidence="11" id="KW-1185">Reference proteome</keyword>
<evidence type="ECO:0000256" key="6">
    <source>
        <dbReference type="ARBA" id="ARBA00023136"/>
    </source>
</evidence>
<dbReference type="InterPro" id="IPR017452">
    <property type="entry name" value="GPCR_Rhodpsn_7TM"/>
</dbReference>
<keyword evidence="3 9" id="KW-0812">Transmembrane</keyword>
<keyword evidence="4 9" id="KW-1133">Transmembrane helix</keyword>
<evidence type="ECO:0000313" key="12">
    <source>
        <dbReference type="RefSeq" id="XP_033815338.1"/>
    </source>
</evidence>
<keyword evidence="2" id="KW-1003">Cell membrane</keyword>
<feature type="transmembrane region" description="Helical" evidence="9">
    <location>
        <begin position="216"/>
        <end position="243"/>
    </location>
</feature>
<gene>
    <name evidence="12" type="primary">LOC117367138</name>
</gene>
<keyword evidence="5" id="KW-0297">G-protein coupled receptor</keyword>
<dbReference type="SUPFAM" id="SSF81321">
    <property type="entry name" value="Family A G protein-coupled receptor-like"/>
    <property type="match status" value="1"/>
</dbReference>
<feature type="domain" description="G-protein coupled receptors family 1 profile" evidence="10">
    <location>
        <begin position="72"/>
        <end position="327"/>
    </location>
</feature>
<evidence type="ECO:0000256" key="3">
    <source>
        <dbReference type="ARBA" id="ARBA00022692"/>
    </source>
</evidence>
<keyword evidence="6 9" id="KW-0472">Membrane</keyword>
<dbReference type="GO" id="GO:0004930">
    <property type="term" value="F:G protein-coupled receptor activity"/>
    <property type="evidence" value="ECO:0007669"/>
    <property type="project" value="UniProtKB-KW"/>
</dbReference>
<evidence type="ECO:0000259" key="10">
    <source>
        <dbReference type="PROSITE" id="PS50262"/>
    </source>
</evidence>
<dbReference type="AlphaFoldDB" id="A0A6P8SFD8"/>
<dbReference type="InParanoid" id="A0A6P8SFD8"/>
<name>A0A6P8SFD8_GEOSA</name>
<proteinExistence type="predicted"/>
<organism evidence="11 12">
    <name type="scientific">Geotrypetes seraphini</name>
    <name type="common">Gaboon caecilian</name>
    <name type="synonym">Caecilia seraphini</name>
    <dbReference type="NCBI Taxonomy" id="260995"/>
    <lineage>
        <taxon>Eukaryota</taxon>
        <taxon>Metazoa</taxon>
        <taxon>Chordata</taxon>
        <taxon>Craniata</taxon>
        <taxon>Vertebrata</taxon>
        <taxon>Euteleostomi</taxon>
        <taxon>Amphibia</taxon>
        <taxon>Gymnophiona</taxon>
        <taxon>Geotrypetes</taxon>
    </lineage>
</organism>
<dbReference type="OrthoDB" id="8826105at2759"/>
<feature type="transmembrane region" description="Helical" evidence="9">
    <location>
        <begin position="90"/>
        <end position="113"/>
    </location>
</feature>
<evidence type="ECO:0000256" key="2">
    <source>
        <dbReference type="ARBA" id="ARBA00022475"/>
    </source>
</evidence>
<feature type="transmembrane region" description="Helical" evidence="9">
    <location>
        <begin position="311"/>
        <end position="332"/>
    </location>
</feature>
<feature type="transmembrane region" description="Helical" evidence="9">
    <location>
        <begin position="56"/>
        <end position="78"/>
    </location>
</feature>
<dbReference type="GeneID" id="117367138"/>
<evidence type="ECO:0000256" key="5">
    <source>
        <dbReference type="ARBA" id="ARBA00023040"/>
    </source>
</evidence>
<dbReference type="PANTHER" id="PTHR24231:SF38">
    <property type="entry name" value="G-PROTEIN COUPLED RECEPTORS FAMILY 1 PROFILE DOMAIN-CONTAINING PROTEIN"/>
    <property type="match status" value="1"/>
</dbReference>
<dbReference type="InterPro" id="IPR000276">
    <property type="entry name" value="GPCR_Rhodpsn"/>
</dbReference>
<protein>
    <submittedName>
        <fullName evidence="12">P2Y purinoceptor 1-like</fullName>
    </submittedName>
</protein>
<dbReference type="PANTHER" id="PTHR24231">
    <property type="entry name" value="PURINOCEPTOR-RELATED G-PROTEIN COUPLED RECEPTOR"/>
    <property type="match status" value="1"/>
</dbReference>
<dbReference type="RefSeq" id="XP_033815338.1">
    <property type="nucleotide sequence ID" value="XM_033959447.1"/>
</dbReference>
<accession>A0A6P8SFD8</accession>
<evidence type="ECO:0000256" key="9">
    <source>
        <dbReference type="SAM" id="Phobius"/>
    </source>
</evidence>
<keyword evidence="8" id="KW-0807">Transducer</keyword>
<dbReference type="CDD" id="cd14982">
    <property type="entry name" value="7tmA_purinoceptor-like"/>
    <property type="match status" value="1"/>
</dbReference>
<evidence type="ECO:0000256" key="1">
    <source>
        <dbReference type="ARBA" id="ARBA00004651"/>
    </source>
</evidence>
<dbReference type="PRINTS" id="PR01157">
    <property type="entry name" value="P2YPURNOCPTR"/>
</dbReference>
<feature type="transmembrane region" description="Helical" evidence="9">
    <location>
        <begin position="133"/>
        <end position="151"/>
    </location>
</feature>
<evidence type="ECO:0000313" key="11">
    <source>
        <dbReference type="Proteomes" id="UP000515159"/>
    </source>
</evidence>
<evidence type="ECO:0000256" key="7">
    <source>
        <dbReference type="ARBA" id="ARBA00023170"/>
    </source>
</evidence>
<sequence length="369" mass="43010">MEGQPPELKPAPCIIHYSFYNDSFTFSQDSIHGKLANETCTTFLCRNHVKRRWYCYILIFTCILALTIGFVGNIAVLLKYVFWKKSWTNSIIFLFNLALCDLTWILTVPISVAFNLQKLGLHSAQKFCWIKKIFLNINIYGSIFFLMLISFDRYVGSVHPLSSLKWWDKRKAIFCTIAIWIFLLIEAIPDFYYTIATHRSDKILICLDNIQGPLDYVIPIILCRTILGFIVPFTIIFTCYVLMLNVLRKLKKHRHRKNRIVKPLMLVSASVLVFTISFAPYHVMMMVLLFYRINYLINPENISLMYAIYEFTETICSISSCLDFVLFIFASNKACDKLKVMKCSSRSPCHCCQSWKVEDITILLEARQN</sequence>
<evidence type="ECO:0000256" key="4">
    <source>
        <dbReference type="ARBA" id="ARBA00022989"/>
    </source>
</evidence>
<dbReference type="KEGG" id="gsh:117367138"/>
<keyword evidence="7" id="KW-0675">Receptor</keyword>
<dbReference type="Pfam" id="PF00001">
    <property type="entry name" value="7tm_1"/>
    <property type="match status" value="1"/>
</dbReference>
<dbReference type="Gene3D" id="1.20.1070.10">
    <property type="entry name" value="Rhodopsin 7-helix transmembrane proteins"/>
    <property type="match status" value="1"/>
</dbReference>
<comment type="subcellular location">
    <subcellularLocation>
        <location evidence="1">Cell membrane</location>
        <topology evidence="1">Multi-pass membrane protein</topology>
    </subcellularLocation>
</comment>
<feature type="transmembrane region" description="Helical" evidence="9">
    <location>
        <begin position="172"/>
        <end position="196"/>
    </location>
</feature>